<keyword evidence="2" id="KW-1133">Transmembrane helix</keyword>
<dbReference type="AlphaFoldDB" id="A0A7W7I772"/>
<feature type="transmembrane region" description="Helical" evidence="2">
    <location>
        <begin position="116"/>
        <end position="137"/>
    </location>
</feature>
<keyword evidence="2" id="KW-0472">Membrane</keyword>
<gene>
    <name evidence="3" type="ORF">BJ971_007944</name>
</gene>
<evidence type="ECO:0000256" key="1">
    <source>
        <dbReference type="SAM" id="MobiDB-lite"/>
    </source>
</evidence>
<evidence type="ECO:0000313" key="4">
    <source>
        <dbReference type="Proteomes" id="UP000578112"/>
    </source>
</evidence>
<protein>
    <submittedName>
        <fullName evidence="3">Uncharacterized protein</fullName>
    </submittedName>
</protein>
<dbReference type="Proteomes" id="UP000578112">
    <property type="component" value="Unassembled WGS sequence"/>
</dbReference>
<feature type="region of interest" description="Disordered" evidence="1">
    <location>
        <begin position="147"/>
        <end position="214"/>
    </location>
</feature>
<evidence type="ECO:0000256" key="2">
    <source>
        <dbReference type="SAM" id="Phobius"/>
    </source>
</evidence>
<name>A0A7W7I772_9ACTN</name>
<keyword evidence="4" id="KW-1185">Reference proteome</keyword>
<comment type="caution">
    <text evidence="3">The sequence shown here is derived from an EMBL/GenBank/DDBJ whole genome shotgun (WGS) entry which is preliminary data.</text>
</comment>
<evidence type="ECO:0000313" key="3">
    <source>
        <dbReference type="EMBL" id="MBB4767388.1"/>
    </source>
</evidence>
<keyword evidence="2" id="KW-0812">Transmembrane</keyword>
<dbReference type="RefSeq" id="WP_221478950.1">
    <property type="nucleotide sequence ID" value="NZ_JACHNH010000001.1"/>
</dbReference>
<reference evidence="3 4" key="1">
    <citation type="submission" date="2020-08" db="EMBL/GenBank/DDBJ databases">
        <title>Sequencing the genomes of 1000 actinobacteria strains.</title>
        <authorList>
            <person name="Klenk H.-P."/>
        </authorList>
    </citation>
    <scope>NUCLEOTIDE SEQUENCE [LARGE SCALE GENOMIC DNA]</scope>
    <source>
        <strain evidence="3 4">DSM 43149</strain>
    </source>
</reference>
<dbReference type="EMBL" id="JACHNH010000001">
    <property type="protein sequence ID" value="MBB4767388.1"/>
    <property type="molecule type" value="Genomic_DNA"/>
</dbReference>
<feature type="compositionally biased region" description="Polar residues" evidence="1">
    <location>
        <begin position="193"/>
        <end position="202"/>
    </location>
</feature>
<sequence length="214" mass="22790">MRRKYRSARMKRELGQSVDHFKRAATIAAHETSSTVGPKITAARERVQPTAAKAMDAASQSWDSAIATLTPLVVTAAENARQVSWPAVEAGLNTTKAGRKKAKQLKRRARGRRHSGLRLAGLLLAGAAVGAAGAYVVRMRRREQWDEYDPAGPLPTPVAGADDAAFEPDLSGPTGLVTPIDETDPLTIDEGADQTSSAQHSPTVARMASGKNKN</sequence>
<accession>A0A7W7I772</accession>
<organism evidence="3 4">
    <name type="scientific">Actinoplanes digitatis</name>
    <dbReference type="NCBI Taxonomy" id="1868"/>
    <lineage>
        <taxon>Bacteria</taxon>
        <taxon>Bacillati</taxon>
        <taxon>Actinomycetota</taxon>
        <taxon>Actinomycetes</taxon>
        <taxon>Micromonosporales</taxon>
        <taxon>Micromonosporaceae</taxon>
        <taxon>Actinoplanes</taxon>
    </lineage>
</organism>
<proteinExistence type="predicted"/>